<evidence type="ECO:0000313" key="11">
    <source>
        <dbReference type="Proteomes" id="UP001434737"/>
    </source>
</evidence>
<evidence type="ECO:0000256" key="6">
    <source>
        <dbReference type="ARBA" id="ARBA00023118"/>
    </source>
</evidence>
<gene>
    <name evidence="10" type="primary">cas1</name>
    <name evidence="10" type="ORF">V3I05_06935</name>
</gene>
<evidence type="ECO:0000256" key="3">
    <source>
        <dbReference type="ARBA" id="ARBA00022759"/>
    </source>
</evidence>
<dbReference type="InterPro" id="IPR050646">
    <property type="entry name" value="Cas1"/>
</dbReference>
<evidence type="ECO:0000256" key="4">
    <source>
        <dbReference type="ARBA" id="ARBA00022801"/>
    </source>
</evidence>
<keyword evidence="8" id="KW-0464">Manganese</keyword>
<evidence type="ECO:0000313" key="10">
    <source>
        <dbReference type="EMBL" id="XAM17419.1"/>
    </source>
</evidence>
<keyword evidence="4" id="KW-0378">Hydrolase</keyword>
<dbReference type="PANTHER" id="PTHR34353:SF2">
    <property type="entry name" value="CRISPR-ASSOCIATED ENDONUCLEASE CAS1 1"/>
    <property type="match status" value="1"/>
</dbReference>
<dbReference type="Pfam" id="PF01867">
    <property type="entry name" value="Cas_Cas1"/>
    <property type="match status" value="1"/>
</dbReference>
<keyword evidence="6" id="KW-0051">Antiviral defense</keyword>
<name>A0ABZ3F5U5_9HELI</name>
<dbReference type="Proteomes" id="UP001434737">
    <property type="component" value="Chromosome"/>
</dbReference>
<keyword evidence="11" id="KW-1185">Reference proteome</keyword>
<dbReference type="NCBIfam" id="TIGR03639">
    <property type="entry name" value="cas1_NMENI"/>
    <property type="match status" value="1"/>
</dbReference>
<dbReference type="InterPro" id="IPR042206">
    <property type="entry name" value="CRISPR-assoc_Cas1_C"/>
</dbReference>
<evidence type="ECO:0000256" key="5">
    <source>
        <dbReference type="ARBA" id="ARBA00022842"/>
    </source>
</evidence>
<comment type="subunit">
    <text evidence="9">Homodimer, forms a heterotetramer with a Cas2 homodimer.</text>
</comment>
<organism evidence="10 11">
    <name type="scientific">Helicobacter mastomyrinus</name>
    <dbReference type="NCBI Taxonomy" id="287948"/>
    <lineage>
        <taxon>Bacteria</taxon>
        <taxon>Pseudomonadati</taxon>
        <taxon>Campylobacterota</taxon>
        <taxon>Epsilonproteobacteria</taxon>
        <taxon>Campylobacterales</taxon>
        <taxon>Helicobacteraceae</taxon>
        <taxon>Helicobacter</taxon>
    </lineage>
</organism>
<evidence type="ECO:0000256" key="1">
    <source>
        <dbReference type="ARBA" id="ARBA00022722"/>
    </source>
</evidence>
<dbReference type="EMBL" id="CP145316">
    <property type="protein sequence ID" value="XAM17419.1"/>
    <property type="molecule type" value="Genomic_DNA"/>
</dbReference>
<dbReference type="RefSeq" id="WP_343353093.1">
    <property type="nucleotide sequence ID" value="NZ_CP145316.1"/>
</dbReference>
<sequence>MTLLHRQKSFATLVDSSHLPSGIFMPFLGHFKSLTILQHQIQLSKQAKAILWQHIIKSKIHNQALLLQMQQREEFKALESLAKGVKLADSTHNEAKAASLYFKALFGKDFSRKVQIFEDTQIGLINAALNYGYAIVRGMIVRSLCASGLNPALGINHKNQFNAFNLADDLIEPYRVFVDSLVVEMYQGGELDTTLSLENRVRLAGVLSAAVMVEGKCYPLNRGSVMSVQSLASAIQKSTFTLRLPIFCKDKSNGRYIYESASDV</sequence>
<dbReference type="InterPro" id="IPR002729">
    <property type="entry name" value="CRISPR-assoc_Cas1"/>
</dbReference>
<accession>A0ABZ3F5U5</accession>
<keyword evidence="7" id="KW-0238">DNA-binding</keyword>
<keyword evidence="1" id="KW-0540">Nuclease</keyword>
<reference evidence="10 11" key="1">
    <citation type="submission" date="2024-02" db="EMBL/GenBank/DDBJ databases">
        <title>Genome and pathogenicity analysis of Helicobacter mastomyrinus isolated from mice.</title>
        <authorList>
            <person name="Zhu L."/>
        </authorList>
    </citation>
    <scope>NUCLEOTIDE SEQUENCE [LARGE SCALE GENOMIC DNA]</scope>
    <source>
        <strain evidence="10 11">Hm-17</strain>
    </source>
</reference>
<evidence type="ECO:0000256" key="2">
    <source>
        <dbReference type="ARBA" id="ARBA00022723"/>
    </source>
</evidence>
<evidence type="ECO:0000256" key="8">
    <source>
        <dbReference type="ARBA" id="ARBA00023211"/>
    </source>
</evidence>
<keyword evidence="5" id="KW-0460">Magnesium</keyword>
<proteinExistence type="predicted"/>
<dbReference type="PANTHER" id="PTHR34353">
    <property type="entry name" value="CRISPR-ASSOCIATED ENDONUCLEASE CAS1 1"/>
    <property type="match status" value="1"/>
</dbReference>
<evidence type="ECO:0000256" key="9">
    <source>
        <dbReference type="ARBA" id="ARBA00038592"/>
    </source>
</evidence>
<evidence type="ECO:0000256" key="7">
    <source>
        <dbReference type="ARBA" id="ARBA00023125"/>
    </source>
</evidence>
<keyword evidence="3 10" id="KW-0255">Endonuclease</keyword>
<keyword evidence="2" id="KW-0479">Metal-binding</keyword>
<dbReference type="InterPro" id="IPR019855">
    <property type="entry name" value="CRISPR-assoc_Cas1_NMENI"/>
</dbReference>
<dbReference type="GO" id="GO:0004519">
    <property type="term" value="F:endonuclease activity"/>
    <property type="evidence" value="ECO:0007669"/>
    <property type="project" value="UniProtKB-KW"/>
</dbReference>
<dbReference type="Gene3D" id="1.20.120.920">
    <property type="entry name" value="CRISPR-associated endonuclease Cas1, C-terminal domain"/>
    <property type="match status" value="1"/>
</dbReference>
<protein>
    <submittedName>
        <fullName evidence="10">Type II CRISPR-associated endonuclease Cas1</fullName>
    </submittedName>
</protein>